<feature type="region of interest" description="Disordered" evidence="1">
    <location>
        <begin position="379"/>
        <end position="421"/>
    </location>
</feature>
<dbReference type="VEuPathDB" id="FungiDB:ASPNIDRAFT2_1181037"/>
<feature type="compositionally biased region" description="Basic and acidic residues" evidence="1">
    <location>
        <begin position="195"/>
        <end position="204"/>
    </location>
</feature>
<dbReference type="EMBL" id="BCMY01000008">
    <property type="protein sequence ID" value="GAQ43042.1"/>
    <property type="molecule type" value="Genomic_DNA"/>
</dbReference>
<dbReference type="VEuPathDB" id="FungiDB:M747DRAFT_291724"/>
<feature type="region of interest" description="Disordered" evidence="1">
    <location>
        <begin position="481"/>
        <end position="522"/>
    </location>
</feature>
<proteinExistence type="predicted"/>
<reference evidence="3" key="1">
    <citation type="journal article" date="2016" name="Genome Announc.">
        <title>Draft genome sequence of Aspergillus niger strain An76.</title>
        <authorList>
            <person name="Gong W."/>
            <person name="Cheng Z."/>
            <person name="Zhang H."/>
            <person name="Liu L."/>
            <person name="Gao P."/>
            <person name="Wang L."/>
        </authorList>
    </citation>
    <scope>NUCLEOTIDE SEQUENCE [LARGE SCALE GENOMIC DNA]</scope>
    <source>
        <strain evidence="3">An76</strain>
    </source>
</reference>
<feature type="compositionally biased region" description="Polar residues" evidence="1">
    <location>
        <begin position="644"/>
        <end position="663"/>
    </location>
</feature>
<name>A0A124BXP4_ASPNG</name>
<dbReference type="VEuPathDB" id="FungiDB:ATCC64974_760"/>
<sequence>MIYTTAVANIRAVRRSTALARAYPQAILFAPSQHLKSSCQRRHIWRGPGERINYEYLEKQIDKHRRYCLSKLREKPARPRKANVYESQNPWGFRGYGPGYDREKSFQFYKRNGIKGDFWEAERSRIKERMNQIKREIDKDPYAALFGRRLQPFSSFEKLDNAFTSICRSFLGLDKSESTMDTTARPKATTAVSKDSSESPKKPQSDVSGRVPSSDETVSETGRPDYEFDPVSGRMIPKDTEQPVATAKNSRGNDIDTSAGAQKPHSGPTGYLSPFERTISEPRPATESGNDRAEGTSQQRVEVAPVADEPFQPPEVQKPELPTEARYKALEPSNDTMKDQRDVSEKLSSLSEAIMADQPKLQDLTMSGGRVTYDHLEAPVNSRSFGDQPSNEASMRPLEAPESPLSTAHEQDRVQAEREEDLDILNASDIRSQYLAKPSIDPEIEKQIRQSLDDRFDSFVDPAGDIDAQSVRSKFQKHETFGASDEAIMPEKSDVGVQPNQRTAESREASQVLQSGKQEATKDFDRTTTIEQPLAGSPSSETYRVLAYDPSTLQVNEAETSSSFQASDETTHPAEILGRLNAPAKFLPHFARMRTDGYEIVSGGGDILVFKKSSSSVHDSAALHSKAAGKIEARSDGQNDEPLKQSTSPTQLPQEHFSSQAPDHQTKFPDETSQAKGSSSKRQSRAGQALRRMLFSGVATAGTCYAIGVVVEYFRTGGQDGRGIDAFTAFESERRHGD</sequence>
<feature type="compositionally biased region" description="Polar residues" evidence="1">
    <location>
        <begin position="498"/>
        <end position="518"/>
    </location>
</feature>
<dbReference type="VEuPathDB" id="FungiDB:An14g00760"/>
<feature type="region of interest" description="Disordered" evidence="1">
    <location>
        <begin position="177"/>
        <end position="324"/>
    </location>
</feature>
<feature type="compositionally biased region" description="Polar residues" evidence="1">
    <location>
        <begin position="381"/>
        <end position="393"/>
    </location>
</feature>
<dbReference type="AlphaFoldDB" id="A0A124BXP4"/>
<gene>
    <name evidence="2" type="ORF">ABL_05703</name>
</gene>
<dbReference type="OrthoDB" id="3946750at2759"/>
<accession>A0A124BXP4</accession>
<dbReference type="OMA" id="PKFHILA"/>
<feature type="compositionally biased region" description="Polar residues" evidence="1">
    <location>
        <begin position="247"/>
        <end position="260"/>
    </location>
</feature>
<evidence type="ECO:0000313" key="2">
    <source>
        <dbReference type="EMBL" id="GAQ43042.1"/>
    </source>
</evidence>
<feature type="region of interest" description="Disordered" evidence="1">
    <location>
        <begin position="621"/>
        <end position="686"/>
    </location>
</feature>
<comment type="caution">
    <text evidence="2">The sequence shown here is derived from an EMBL/GenBank/DDBJ whole genome shotgun (WGS) entry which is preliminary data.</text>
</comment>
<evidence type="ECO:0000313" key="3">
    <source>
        <dbReference type="Proteomes" id="UP000068243"/>
    </source>
</evidence>
<feature type="compositionally biased region" description="Polar residues" evidence="1">
    <location>
        <begin position="671"/>
        <end position="681"/>
    </location>
</feature>
<dbReference type="Proteomes" id="UP000068243">
    <property type="component" value="Unassembled WGS sequence"/>
</dbReference>
<evidence type="ECO:0000256" key="1">
    <source>
        <dbReference type="SAM" id="MobiDB-lite"/>
    </source>
</evidence>
<organism evidence="2 3">
    <name type="scientific">Aspergillus niger</name>
    <dbReference type="NCBI Taxonomy" id="5061"/>
    <lineage>
        <taxon>Eukaryota</taxon>
        <taxon>Fungi</taxon>
        <taxon>Dikarya</taxon>
        <taxon>Ascomycota</taxon>
        <taxon>Pezizomycotina</taxon>
        <taxon>Eurotiomycetes</taxon>
        <taxon>Eurotiomycetidae</taxon>
        <taxon>Eurotiales</taxon>
        <taxon>Aspergillaceae</taxon>
        <taxon>Aspergillus</taxon>
        <taxon>Aspergillus subgen. Circumdati</taxon>
    </lineage>
</organism>
<protein>
    <submittedName>
        <fullName evidence="2">Conserved serine-threonine rich protein</fullName>
    </submittedName>
</protein>
<feature type="compositionally biased region" description="Basic and acidic residues" evidence="1">
    <location>
        <begin position="629"/>
        <end position="643"/>
    </location>
</feature>